<name>A0ABR5AUF3_BACBA</name>
<sequence>MKKQLNPNVAIEKVNDHFCVIREDKASQKNVELCFYSLVDALSYASERNYG</sequence>
<proteinExistence type="predicted"/>
<keyword evidence="2" id="KW-1185">Reference proteome</keyword>
<evidence type="ECO:0008006" key="3">
    <source>
        <dbReference type="Google" id="ProtNLM"/>
    </source>
</evidence>
<evidence type="ECO:0000313" key="2">
    <source>
        <dbReference type="Proteomes" id="UP000031982"/>
    </source>
</evidence>
<gene>
    <name evidence="1" type="ORF">SD77_4038</name>
</gene>
<organism evidence="1 2">
    <name type="scientific">Bacillus badius</name>
    <dbReference type="NCBI Taxonomy" id="1455"/>
    <lineage>
        <taxon>Bacteria</taxon>
        <taxon>Bacillati</taxon>
        <taxon>Bacillota</taxon>
        <taxon>Bacilli</taxon>
        <taxon>Bacillales</taxon>
        <taxon>Bacillaceae</taxon>
        <taxon>Pseudobacillus</taxon>
    </lineage>
</organism>
<evidence type="ECO:0000313" key="1">
    <source>
        <dbReference type="EMBL" id="KIL78358.1"/>
    </source>
</evidence>
<dbReference type="RefSeq" id="WP_156136548.1">
    <property type="nucleotide sequence ID" value="NZ_JARTHD010000010.1"/>
</dbReference>
<accession>A0ABR5AUF3</accession>
<protein>
    <recommendedName>
        <fullName evidence="3">Mobile element protein</fullName>
    </recommendedName>
</protein>
<dbReference type="EMBL" id="JXLP01000009">
    <property type="protein sequence ID" value="KIL78358.1"/>
    <property type="molecule type" value="Genomic_DNA"/>
</dbReference>
<dbReference type="Proteomes" id="UP000031982">
    <property type="component" value="Unassembled WGS sequence"/>
</dbReference>
<comment type="caution">
    <text evidence="1">The sequence shown here is derived from an EMBL/GenBank/DDBJ whole genome shotgun (WGS) entry which is preliminary data.</text>
</comment>
<reference evidence="1 2" key="1">
    <citation type="submission" date="2015-01" db="EMBL/GenBank/DDBJ databases">
        <title>Genome Assembly of Bacillus badius MTCC 1458.</title>
        <authorList>
            <person name="Verma A."/>
            <person name="Khatri I."/>
            <person name="Mual P."/>
            <person name="Subramanian S."/>
            <person name="Krishnamurthi S."/>
        </authorList>
    </citation>
    <scope>NUCLEOTIDE SEQUENCE [LARGE SCALE GENOMIC DNA]</scope>
    <source>
        <strain evidence="1 2">MTCC 1458</strain>
    </source>
</reference>